<dbReference type="AlphaFoldDB" id="A0A645BKA1"/>
<protein>
    <submittedName>
        <fullName evidence="1">Uncharacterized protein</fullName>
    </submittedName>
</protein>
<accession>A0A645BKA1</accession>
<name>A0A645BKA1_9ZZZZ</name>
<gene>
    <name evidence="1" type="ORF">SDC9_112687</name>
</gene>
<evidence type="ECO:0000313" key="1">
    <source>
        <dbReference type="EMBL" id="MPM65785.1"/>
    </source>
</evidence>
<organism evidence="1">
    <name type="scientific">bioreactor metagenome</name>
    <dbReference type="NCBI Taxonomy" id="1076179"/>
    <lineage>
        <taxon>unclassified sequences</taxon>
        <taxon>metagenomes</taxon>
        <taxon>ecological metagenomes</taxon>
    </lineage>
</organism>
<sequence length="185" mass="21442">MIFIIENTFTPESVPVVIERGVRISGFEIKFKGIEKMSVPQLSHVVHKKCLVACRVTVLHVTYITVGRIMQKIERKVTLFILDKAVTQCPVDIGIIPGTERNISFFQAERDLSHYIGWFWNSNFQRRRGSACPRRITGIGLLDCRLWNGRQRIYLIGILKRWIELTFQFHLTTQQRVLLLSKNSG</sequence>
<comment type="caution">
    <text evidence="1">The sequence shown here is derived from an EMBL/GenBank/DDBJ whole genome shotgun (WGS) entry which is preliminary data.</text>
</comment>
<dbReference type="EMBL" id="VSSQ01020714">
    <property type="protein sequence ID" value="MPM65785.1"/>
    <property type="molecule type" value="Genomic_DNA"/>
</dbReference>
<proteinExistence type="predicted"/>
<reference evidence="1" key="1">
    <citation type="submission" date="2019-08" db="EMBL/GenBank/DDBJ databases">
        <authorList>
            <person name="Kucharzyk K."/>
            <person name="Murdoch R.W."/>
            <person name="Higgins S."/>
            <person name="Loffler F."/>
        </authorList>
    </citation>
    <scope>NUCLEOTIDE SEQUENCE</scope>
</reference>